<dbReference type="GO" id="GO:0007165">
    <property type="term" value="P:signal transduction"/>
    <property type="evidence" value="ECO:0007669"/>
    <property type="project" value="UniProtKB-KW"/>
</dbReference>
<dbReference type="PRINTS" id="PR00260">
    <property type="entry name" value="CHEMTRNSDUCR"/>
</dbReference>
<dbReference type="PROSITE" id="PS50111">
    <property type="entry name" value="CHEMOTAXIS_TRANSDUC_2"/>
    <property type="match status" value="1"/>
</dbReference>
<organism evidence="8 9">
    <name type="scientific">Rubrivivax albus</name>
    <dbReference type="NCBI Taxonomy" id="2499835"/>
    <lineage>
        <taxon>Bacteria</taxon>
        <taxon>Pseudomonadati</taxon>
        <taxon>Pseudomonadota</taxon>
        <taxon>Betaproteobacteria</taxon>
        <taxon>Burkholderiales</taxon>
        <taxon>Sphaerotilaceae</taxon>
        <taxon>Rubrivivax</taxon>
    </lineage>
</organism>
<dbReference type="InterPro" id="IPR051310">
    <property type="entry name" value="MCP_chemotaxis"/>
</dbReference>
<protein>
    <submittedName>
        <fullName evidence="8">HAMP domain-containing protein</fullName>
    </submittedName>
</protein>
<dbReference type="SUPFAM" id="SSF58104">
    <property type="entry name" value="Methyl-accepting chemotaxis protein (MCP) signaling domain"/>
    <property type="match status" value="1"/>
</dbReference>
<dbReference type="SMART" id="SM00304">
    <property type="entry name" value="HAMP"/>
    <property type="match status" value="1"/>
</dbReference>
<dbReference type="InterPro" id="IPR004090">
    <property type="entry name" value="Chemotax_Me-accpt_rcpt"/>
</dbReference>
<keyword evidence="2" id="KW-0488">Methylation</keyword>
<comment type="caution">
    <text evidence="8">The sequence shown here is derived from an EMBL/GenBank/DDBJ whole genome shotgun (WGS) entry which is preliminary data.</text>
</comment>
<dbReference type="PANTHER" id="PTHR43531">
    <property type="entry name" value="PROTEIN ICFG"/>
    <property type="match status" value="1"/>
</dbReference>
<evidence type="ECO:0000256" key="5">
    <source>
        <dbReference type="SAM" id="Phobius"/>
    </source>
</evidence>
<dbReference type="InterPro" id="IPR004089">
    <property type="entry name" value="MCPsignal_dom"/>
</dbReference>
<gene>
    <name evidence="8" type="ORF">ENE75_19645</name>
</gene>
<keyword evidence="5" id="KW-0812">Transmembrane</keyword>
<accession>A0A437JR60</accession>
<dbReference type="Gene3D" id="1.10.287.950">
    <property type="entry name" value="Methyl-accepting chemotaxis protein"/>
    <property type="match status" value="1"/>
</dbReference>
<dbReference type="Pfam" id="PF12729">
    <property type="entry name" value="4HB_MCP_1"/>
    <property type="match status" value="1"/>
</dbReference>
<dbReference type="PROSITE" id="PS50885">
    <property type="entry name" value="HAMP"/>
    <property type="match status" value="1"/>
</dbReference>
<dbReference type="OrthoDB" id="9151832at2"/>
<reference evidence="8 9" key="1">
    <citation type="submission" date="2019-01" db="EMBL/GenBank/DDBJ databases">
        <authorList>
            <person name="Chen W.-M."/>
        </authorList>
    </citation>
    <scope>NUCLEOTIDE SEQUENCE [LARGE SCALE GENOMIC DNA]</scope>
    <source>
        <strain evidence="8 9">ICH-3</strain>
    </source>
</reference>
<dbReference type="CDD" id="cd06225">
    <property type="entry name" value="HAMP"/>
    <property type="match status" value="1"/>
</dbReference>
<comment type="subcellular location">
    <subcellularLocation>
        <location evidence="1">Membrane</location>
    </subcellularLocation>
</comment>
<dbReference type="AlphaFoldDB" id="A0A437JR60"/>
<keyword evidence="5" id="KW-1133">Transmembrane helix</keyword>
<evidence type="ECO:0000256" key="1">
    <source>
        <dbReference type="ARBA" id="ARBA00004370"/>
    </source>
</evidence>
<dbReference type="InterPro" id="IPR024478">
    <property type="entry name" value="HlyB_4HB_MCP"/>
</dbReference>
<dbReference type="Pfam" id="PF00672">
    <property type="entry name" value="HAMP"/>
    <property type="match status" value="1"/>
</dbReference>
<keyword evidence="5" id="KW-0472">Membrane</keyword>
<sequence length="531" mass="55976">MNTLILMMRRFSVRTRLIGATAGMLTLLTLVSLGGWFGLSFTLDAQKRMSSYEFRLMDLAGTMRHGLVALRRHEKDLMLAYGYDDRTAAARTAWQADRQRVESALDEIGGMVKTAEGQQLIADIRTPMTAYLDNAWRVLEELHSGNIIASLQEINDRLASEAGSHFDAAEQAMETGVAKVRETLAASQAKVDGFVATVQAALLGAIVLAVTIGVAAAVVIVRSIAQPLAAGRRFAEVLADGDLTVRPDLQGRDEVTGLMQALGAMSNRLQGVVGDVRSGADAILTASTEVAAGNQDLSSRTEQTASHLQQTASAMEQLASTSQQASASAAQADQLARGAADVARRGGEVVTQVVTTMDEITASSRRIGDIIGTIDGIAFQTNILALNAAVEAARAGEQGRGFAVVAGEVRNLAQRSAEAAREIKTLIGSSVDRVEVGSRLVGEAGSTMAEIVASVQRVSDIIGEISSASGEQTQGMGQVGSAVTELDRATQQNAALVEQGAAAATSLRDQARRLTEVVAVFRTGDHRHNHA</sequence>
<evidence type="ECO:0000313" key="8">
    <source>
        <dbReference type="EMBL" id="RVT49295.1"/>
    </source>
</evidence>
<keyword evidence="9" id="KW-1185">Reference proteome</keyword>
<dbReference type="SMART" id="SM00283">
    <property type="entry name" value="MA"/>
    <property type="match status" value="1"/>
</dbReference>
<evidence type="ECO:0000259" key="7">
    <source>
        <dbReference type="PROSITE" id="PS50885"/>
    </source>
</evidence>
<dbReference type="EMBL" id="SACT01000008">
    <property type="protein sequence ID" value="RVT49295.1"/>
    <property type="molecule type" value="Genomic_DNA"/>
</dbReference>
<dbReference type="CDD" id="cd11386">
    <property type="entry name" value="MCP_signal"/>
    <property type="match status" value="1"/>
</dbReference>
<dbReference type="PANTHER" id="PTHR43531:SF14">
    <property type="entry name" value="METHYL-ACCEPTING CHEMOTAXIS PROTEIN I-RELATED"/>
    <property type="match status" value="1"/>
</dbReference>
<evidence type="ECO:0000259" key="6">
    <source>
        <dbReference type="PROSITE" id="PS50111"/>
    </source>
</evidence>
<dbReference type="FunFam" id="1.10.287.950:FF:000001">
    <property type="entry name" value="Methyl-accepting chemotaxis sensory transducer"/>
    <property type="match status" value="1"/>
</dbReference>
<evidence type="ECO:0000256" key="2">
    <source>
        <dbReference type="ARBA" id="ARBA00022481"/>
    </source>
</evidence>
<comment type="similarity">
    <text evidence="3">Belongs to the methyl-accepting chemotaxis (MCP) protein family.</text>
</comment>
<evidence type="ECO:0000313" key="9">
    <source>
        <dbReference type="Proteomes" id="UP000288178"/>
    </source>
</evidence>
<dbReference type="GO" id="GO:0005886">
    <property type="term" value="C:plasma membrane"/>
    <property type="evidence" value="ECO:0007669"/>
    <property type="project" value="TreeGrafter"/>
</dbReference>
<dbReference type="InterPro" id="IPR003660">
    <property type="entry name" value="HAMP_dom"/>
</dbReference>
<evidence type="ECO:0000256" key="3">
    <source>
        <dbReference type="ARBA" id="ARBA00029447"/>
    </source>
</evidence>
<feature type="domain" description="Methyl-accepting transducer" evidence="6">
    <location>
        <begin position="279"/>
        <end position="508"/>
    </location>
</feature>
<keyword evidence="4" id="KW-0807">Transducer</keyword>
<feature type="domain" description="HAMP" evidence="7">
    <location>
        <begin position="222"/>
        <end position="274"/>
    </location>
</feature>
<dbReference type="Pfam" id="PF00015">
    <property type="entry name" value="MCPsignal"/>
    <property type="match status" value="1"/>
</dbReference>
<dbReference type="GO" id="GO:0006935">
    <property type="term" value="P:chemotaxis"/>
    <property type="evidence" value="ECO:0007669"/>
    <property type="project" value="InterPro"/>
</dbReference>
<dbReference type="GO" id="GO:0004888">
    <property type="term" value="F:transmembrane signaling receptor activity"/>
    <property type="evidence" value="ECO:0007669"/>
    <property type="project" value="InterPro"/>
</dbReference>
<dbReference type="RefSeq" id="WP_128200046.1">
    <property type="nucleotide sequence ID" value="NZ_SACT01000008.1"/>
</dbReference>
<proteinExistence type="inferred from homology"/>
<feature type="transmembrane region" description="Helical" evidence="5">
    <location>
        <begin position="200"/>
        <end position="225"/>
    </location>
</feature>
<name>A0A437JR60_9BURK</name>
<evidence type="ECO:0000256" key="4">
    <source>
        <dbReference type="PROSITE-ProRule" id="PRU00284"/>
    </source>
</evidence>
<dbReference type="Proteomes" id="UP000288178">
    <property type="component" value="Unassembled WGS sequence"/>
</dbReference>